<name>A0AAU9JT81_9CILI</name>
<evidence type="ECO:0000256" key="1">
    <source>
        <dbReference type="SAM" id="MobiDB-lite"/>
    </source>
</evidence>
<dbReference type="EMBL" id="CAJZBQ010000044">
    <property type="protein sequence ID" value="CAG9327618.1"/>
    <property type="molecule type" value="Genomic_DNA"/>
</dbReference>
<gene>
    <name evidence="2" type="ORF">BSTOLATCC_MIC44248</name>
</gene>
<dbReference type="AlphaFoldDB" id="A0AAU9JT81"/>
<proteinExistence type="predicted"/>
<accession>A0AAU9JT81</accession>
<evidence type="ECO:0000313" key="3">
    <source>
        <dbReference type="Proteomes" id="UP001162131"/>
    </source>
</evidence>
<dbReference type="Proteomes" id="UP001162131">
    <property type="component" value="Unassembled WGS sequence"/>
</dbReference>
<reference evidence="2" key="1">
    <citation type="submission" date="2021-09" db="EMBL/GenBank/DDBJ databases">
        <authorList>
            <consortium name="AG Swart"/>
            <person name="Singh M."/>
            <person name="Singh A."/>
            <person name="Seah K."/>
            <person name="Emmerich C."/>
        </authorList>
    </citation>
    <scope>NUCLEOTIDE SEQUENCE</scope>
    <source>
        <strain evidence="2">ATCC30299</strain>
    </source>
</reference>
<evidence type="ECO:0000313" key="2">
    <source>
        <dbReference type="EMBL" id="CAG9327618.1"/>
    </source>
</evidence>
<organism evidence="2 3">
    <name type="scientific">Blepharisma stoltei</name>
    <dbReference type="NCBI Taxonomy" id="1481888"/>
    <lineage>
        <taxon>Eukaryota</taxon>
        <taxon>Sar</taxon>
        <taxon>Alveolata</taxon>
        <taxon>Ciliophora</taxon>
        <taxon>Postciliodesmatophora</taxon>
        <taxon>Heterotrichea</taxon>
        <taxon>Heterotrichida</taxon>
        <taxon>Blepharismidae</taxon>
        <taxon>Blepharisma</taxon>
    </lineage>
</organism>
<protein>
    <submittedName>
        <fullName evidence="2">Uncharacterized protein</fullName>
    </submittedName>
</protein>
<sequence length="455" mass="55128">MAILLMINLDYHKASLSFSHAKPILDTSSHNNQSRRVSYEIPVLSKTYRFEERSYTTQRSHRSHFSQDNTLQFSTTPRFDEGFLAKYNWISPVIKRKTKEERKSLNERIRKNKDMTVYVPVNKEKAMRETFRKKWEHLEITKRAHSAILKEVKQQKQEAWVDKFRRYDMRVRKDEAKQLKVAWAVLYSSLGAAWVVANLIKNRWRLHKRAEKSLTWLKGLSRAVGKIIMVLKEIRRKRSIRVLKLRFIFHLKCWLIRRRKRYLRMKVSLFEKVIAQYTFLQLMSKWKQAILKIQRIWKRCLVSSRLLNLKLLEKWNKAEIEDQKRQPESRTKKRKKTQTNRVVRATRPPEKEIIPEYVKILYIREFKKDKIKKHTLDWKFYRQGIEIFMTLNVSQWRNEDEEAQKPPAPINFYEEFTNDIINDCILKAQAEKILWKTMAETEENNIRLSRMENLL</sequence>
<keyword evidence="3" id="KW-1185">Reference proteome</keyword>
<comment type="caution">
    <text evidence="2">The sequence shown here is derived from an EMBL/GenBank/DDBJ whole genome shotgun (WGS) entry which is preliminary data.</text>
</comment>
<feature type="region of interest" description="Disordered" evidence="1">
    <location>
        <begin position="323"/>
        <end position="343"/>
    </location>
</feature>